<evidence type="ECO:0000313" key="2">
    <source>
        <dbReference type="EMBL" id="QDT13602.1"/>
    </source>
</evidence>
<reference evidence="2 3" key="1">
    <citation type="submission" date="2019-02" db="EMBL/GenBank/DDBJ databases">
        <title>Deep-cultivation of Planctomycetes and their phenomic and genomic characterization uncovers novel biology.</title>
        <authorList>
            <person name="Wiegand S."/>
            <person name="Jogler M."/>
            <person name="Boedeker C."/>
            <person name="Pinto D."/>
            <person name="Vollmers J."/>
            <person name="Rivas-Marin E."/>
            <person name="Kohn T."/>
            <person name="Peeters S.H."/>
            <person name="Heuer A."/>
            <person name="Rast P."/>
            <person name="Oberbeckmann S."/>
            <person name="Bunk B."/>
            <person name="Jeske O."/>
            <person name="Meyerdierks A."/>
            <person name="Storesund J.E."/>
            <person name="Kallscheuer N."/>
            <person name="Luecker S."/>
            <person name="Lage O.M."/>
            <person name="Pohl T."/>
            <person name="Merkel B.J."/>
            <person name="Hornburger P."/>
            <person name="Mueller R.-W."/>
            <person name="Bruemmer F."/>
            <person name="Labrenz M."/>
            <person name="Spormann A.M."/>
            <person name="Op den Camp H."/>
            <person name="Overmann J."/>
            <person name="Amann R."/>
            <person name="Jetten M.S.M."/>
            <person name="Mascher T."/>
            <person name="Medema M.H."/>
            <person name="Devos D.P."/>
            <person name="Kaster A.-K."/>
            <person name="Ovreas L."/>
            <person name="Rohde M."/>
            <person name="Galperin M.Y."/>
            <person name="Jogler C."/>
        </authorList>
    </citation>
    <scope>NUCLEOTIDE SEQUENCE [LARGE SCALE GENOMIC DNA]</scope>
    <source>
        <strain evidence="2 3">K23_9</strain>
    </source>
</reference>
<proteinExistence type="predicted"/>
<evidence type="ECO:0000256" key="1">
    <source>
        <dbReference type="SAM" id="Phobius"/>
    </source>
</evidence>
<protein>
    <submittedName>
        <fullName evidence="2">Uncharacterized protein</fullName>
    </submittedName>
</protein>
<dbReference type="AlphaFoldDB" id="A0A517P2K0"/>
<accession>A0A517P2K0</accession>
<keyword evidence="3" id="KW-1185">Reference proteome</keyword>
<evidence type="ECO:0000313" key="3">
    <source>
        <dbReference type="Proteomes" id="UP000319817"/>
    </source>
</evidence>
<keyword evidence="1" id="KW-0472">Membrane</keyword>
<dbReference type="Proteomes" id="UP000319817">
    <property type="component" value="Chromosome"/>
</dbReference>
<keyword evidence="1" id="KW-0812">Transmembrane</keyword>
<gene>
    <name evidence="2" type="ORF">K239x_56220</name>
</gene>
<name>A0A517P2K0_9BACT</name>
<feature type="transmembrane region" description="Helical" evidence="1">
    <location>
        <begin position="36"/>
        <end position="59"/>
    </location>
</feature>
<dbReference type="EMBL" id="CP036526">
    <property type="protein sequence ID" value="QDT13602.1"/>
    <property type="molecule type" value="Genomic_DNA"/>
</dbReference>
<keyword evidence="1" id="KW-1133">Transmembrane helix</keyword>
<sequence>MRQRTVLNRLYRPKAAGNVARRSNRRAGRRAARRAGYLYVAVLFTSLIIVAVVTASLSLSTSSTRSELDRINRQSALRLAESELHRIATVLSTDDQWRDSHSNSVYSDWLSLATLSGSTDTGVVSSDRGNARVRYQLFDVDGDLANDAQDEVVVTAHARVGRSHVAVTATLQNAYPPLPILDYSVTTTDDLEIDSPGTLSTNGIVQVADDCKTGTVGVLVAPELQCSGLNLLSVRGDIASADVQLPSHDVVDVYAQAATTIPTNAIPQNAGVLQLQDILLSSNTNPYGAVDATGLYRINAQGNVLRISHCRIDATLVVEDCPRIDLSGGLTWSFPQQADAILVTDGTIRLQNVEPVLDESARGINFNPASTPYRGTSSNSNQTDSFPSELRGIIYAQNHIECDALTDNSRLNITGALICRDLRIYGNVSITSLPELIDWPPVAFADWRPKRFVRGSFRRVATP</sequence>
<organism evidence="2 3">
    <name type="scientific">Stieleria marina</name>
    <dbReference type="NCBI Taxonomy" id="1930275"/>
    <lineage>
        <taxon>Bacteria</taxon>
        <taxon>Pseudomonadati</taxon>
        <taxon>Planctomycetota</taxon>
        <taxon>Planctomycetia</taxon>
        <taxon>Pirellulales</taxon>
        <taxon>Pirellulaceae</taxon>
        <taxon>Stieleria</taxon>
    </lineage>
</organism>